<evidence type="ECO:0000313" key="4">
    <source>
        <dbReference type="Proteomes" id="UP001300763"/>
    </source>
</evidence>
<sequence length="68" mass="7246">MTGADHGPTQDDLAAEHDRGRHHHQQGPRTRRDEKAPADGRGRRGVLVGAAILLVLVALALILGLVVL</sequence>
<evidence type="ECO:0000256" key="1">
    <source>
        <dbReference type="SAM" id="MobiDB-lite"/>
    </source>
</evidence>
<name>A0ABT5SR89_9PSEU</name>
<evidence type="ECO:0000256" key="2">
    <source>
        <dbReference type="SAM" id="Phobius"/>
    </source>
</evidence>
<keyword evidence="2" id="KW-0812">Transmembrane</keyword>
<keyword evidence="4" id="KW-1185">Reference proteome</keyword>
<dbReference type="Proteomes" id="UP001300763">
    <property type="component" value="Unassembled WGS sequence"/>
</dbReference>
<organism evidence="3 4">
    <name type="scientific">Actinomycetospora lemnae</name>
    <dbReference type="NCBI Taxonomy" id="3019891"/>
    <lineage>
        <taxon>Bacteria</taxon>
        <taxon>Bacillati</taxon>
        <taxon>Actinomycetota</taxon>
        <taxon>Actinomycetes</taxon>
        <taxon>Pseudonocardiales</taxon>
        <taxon>Pseudonocardiaceae</taxon>
        <taxon>Actinomycetospora</taxon>
    </lineage>
</organism>
<evidence type="ECO:0000313" key="3">
    <source>
        <dbReference type="EMBL" id="MDD7965367.1"/>
    </source>
</evidence>
<keyword evidence="2" id="KW-0472">Membrane</keyword>
<accession>A0ABT5SR89</accession>
<comment type="caution">
    <text evidence="3">The sequence shown here is derived from an EMBL/GenBank/DDBJ whole genome shotgun (WGS) entry which is preliminary data.</text>
</comment>
<protein>
    <submittedName>
        <fullName evidence="3">Uncharacterized protein</fullName>
    </submittedName>
</protein>
<dbReference type="EMBL" id="JAQZAO010000003">
    <property type="protein sequence ID" value="MDD7965367.1"/>
    <property type="molecule type" value="Genomic_DNA"/>
</dbReference>
<gene>
    <name evidence="3" type="ORF">PGB27_08390</name>
</gene>
<feature type="transmembrane region" description="Helical" evidence="2">
    <location>
        <begin position="45"/>
        <end position="67"/>
    </location>
</feature>
<proteinExistence type="predicted"/>
<reference evidence="3 4" key="1">
    <citation type="submission" date="2023-02" db="EMBL/GenBank/DDBJ databases">
        <title>Genome sequencing required for Actinomycetospora new species description.</title>
        <authorList>
            <person name="Saimee Y."/>
            <person name="Duangmal K."/>
        </authorList>
    </citation>
    <scope>NUCLEOTIDE SEQUENCE [LARGE SCALE GENOMIC DNA]</scope>
    <source>
        <strain evidence="3 4">DW7H6</strain>
    </source>
</reference>
<feature type="region of interest" description="Disordered" evidence="1">
    <location>
        <begin position="1"/>
        <end position="41"/>
    </location>
</feature>
<dbReference type="RefSeq" id="WP_274199909.1">
    <property type="nucleotide sequence ID" value="NZ_JAQZAO010000003.1"/>
</dbReference>
<feature type="compositionally biased region" description="Basic and acidic residues" evidence="1">
    <location>
        <begin position="30"/>
        <end position="41"/>
    </location>
</feature>
<keyword evidence="2" id="KW-1133">Transmembrane helix</keyword>